<accession>A0A7G1NZL5</accession>
<dbReference type="EMBL" id="AP023440">
    <property type="protein sequence ID" value="BCL27090.1"/>
    <property type="molecule type" value="Genomic_DNA"/>
</dbReference>
<gene>
    <name evidence="2" type="ORF">GCM10017557_19490</name>
</gene>
<keyword evidence="3" id="KW-1185">Reference proteome</keyword>
<evidence type="ECO:0000256" key="1">
    <source>
        <dbReference type="SAM" id="MobiDB-lite"/>
    </source>
</evidence>
<dbReference type="AlphaFoldDB" id="A0A7G1NZL5"/>
<evidence type="ECO:0000313" key="2">
    <source>
        <dbReference type="EMBL" id="BCL27090.1"/>
    </source>
</evidence>
<organism evidence="2 3">
    <name type="scientific">Streptomyces aurantiacus</name>
    <dbReference type="NCBI Taxonomy" id="47760"/>
    <lineage>
        <taxon>Bacteria</taxon>
        <taxon>Bacillati</taxon>
        <taxon>Actinomycetota</taxon>
        <taxon>Actinomycetes</taxon>
        <taxon>Kitasatosporales</taxon>
        <taxon>Streptomycetaceae</taxon>
        <taxon>Streptomyces</taxon>
        <taxon>Streptomyces aurantiacus group</taxon>
    </lineage>
</organism>
<feature type="region of interest" description="Disordered" evidence="1">
    <location>
        <begin position="40"/>
        <end position="93"/>
    </location>
</feature>
<name>A0A7G1NZL5_9ACTN</name>
<sequence>MDATTMAVATVSLMITVRRYRCSQSLVGRLIAPFAGRSRVVGKGLANPPCRTEPPKVPSGSTYSPHTAPPREAPTSRTVPPPGATPATPVSRT</sequence>
<dbReference type="Proteomes" id="UP000516444">
    <property type="component" value="Chromosome"/>
</dbReference>
<proteinExistence type="predicted"/>
<protein>
    <submittedName>
        <fullName evidence="2">Uncharacterized protein</fullName>
    </submittedName>
</protein>
<dbReference type="KEGG" id="sgm:GCM10017557_19490"/>
<evidence type="ECO:0000313" key="3">
    <source>
        <dbReference type="Proteomes" id="UP000516444"/>
    </source>
</evidence>
<reference evidence="2 3" key="1">
    <citation type="journal article" date="2014" name="Int. J. Syst. Evol. Microbiol.">
        <title>Complete genome sequence of Corynebacterium casei LMG S-19264T (=DSM 44701T), isolated from a smear-ripened cheese.</title>
        <authorList>
            <consortium name="US DOE Joint Genome Institute (JGI-PGF)"/>
            <person name="Walter F."/>
            <person name="Albersmeier A."/>
            <person name="Kalinowski J."/>
            <person name="Ruckert C."/>
        </authorList>
    </citation>
    <scope>NUCLEOTIDE SEQUENCE [LARGE SCALE GENOMIC DNA]</scope>
    <source>
        <strain evidence="2 3">JCM 4677</strain>
    </source>
</reference>